<dbReference type="Proteomes" id="UP001274830">
    <property type="component" value="Unassembled WGS sequence"/>
</dbReference>
<organism evidence="1 2">
    <name type="scientific">Recurvomyces mirabilis</name>
    <dbReference type="NCBI Taxonomy" id="574656"/>
    <lineage>
        <taxon>Eukaryota</taxon>
        <taxon>Fungi</taxon>
        <taxon>Dikarya</taxon>
        <taxon>Ascomycota</taxon>
        <taxon>Pezizomycotina</taxon>
        <taxon>Dothideomycetes</taxon>
        <taxon>Dothideomycetidae</taxon>
        <taxon>Mycosphaerellales</taxon>
        <taxon>Teratosphaeriaceae</taxon>
        <taxon>Recurvomyces</taxon>
    </lineage>
</organism>
<evidence type="ECO:0000313" key="2">
    <source>
        <dbReference type="Proteomes" id="UP001274830"/>
    </source>
</evidence>
<evidence type="ECO:0000313" key="1">
    <source>
        <dbReference type="EMBL" id="KAK3675262.1"/>
    </source>
</evidence>
<protein>
    <submittedName>
        <fullName evidence="1">Uncharacterized protein</fullName>
    </submittedName>
</protein>
<reference evidence="1" key="1">
    <citation type="submission" date="2023-07" db="EMBL/GenBank/DDBJ databases">
        <title>Black Yeasts Isolated from many extreme environments.</title>
        <authorList>
            <person name="Coleine C."/>
            <person name="Stajich J.E."/>
            <person name="Selbmann L."/>
        </authorList>
    </citation>
    <scope>NUCLEOTIDE SEQUENCE</scope>
    <source>
        <strain evidence="1">CCFEE 5485</strain>
    </source>
</reference>
<proteinExistence type="predicted"/>
<keyword evidence="2" id="KW-1185">Reference proteome</keyword>
<name>A0AAE0WP30_9PEZI</name>
<comment type="caution">
    <text evidence="1">The sequence shown here is derived from an EMBL/GenBank/DDBJ whole genome shotgun (WGS) entry which is preliminary data.</text>
</comment>
<gene>
    <name evidence="1" type="ORF">LTR78_004772</name>
</gene>
<accession>A0AAE0WP30</accession>
<sequence length="286" mass="32411">MCTRFCANERIVSPWEPPVPVTDVPGRKDRGTYALLHELGHVAWHMRLDSHRDDPIMDHGPIGEMGFVLEHMVWGGTVKITEGFEVRPGVLFLKEYPSASLCAGYKYSHLSCTVDPDETSSIDRLWRLLHHWTTSLFRDNYWDLAVAKHGAEALKVPRLCGYVRTLSKWICDEEDIEAERAILESVILRDDAGNEVDTGPLSPCPVLKRKGISACEWEKTPLHYYYDPSDIVAGQEDVDPQFLVPKGHLMLWDGTLIPSTLKDKVEKVLKDGQAQPSDGDFEYAMY</sequence>
<dbReference type="AlphaFoldDB" id="A0AAE0WP30"/>
<dbReference type="EMBL" id="JAUTXT010000015">
    <property type="protein sequence ID" value="KAK3675262.1"/>
    <property type="molecule type" value="Genomic_DNA"/>
</dbReference>